<dbReference type="SUPFAM" id="SSF52540">
    <property type="entry name" value="P-loop containing nucleoside triphosphate hydrolases"/>
    <property type="match status" value="1"/>
</dbReference>
<reference evidence="1" key="1">
    <citation type="journal article" date="2014" name="Int. J. Syst. Evol. Microbiol.">
        <title>Complete genome sequence of Corynebacterium casei LMG S-19264T (=DSM 44701T), isolated from a smear-ripened cheese.</title>
        <authorList>
            <consortium name="US DOE Joint Genome Institute (JGI-PGF)"/>
            <person name="Walter F."/>
            <person name="Albersmeier A."/>
            <person name="Kalinowski J."/>
            <person name="Ruckert C."/>
        </authorList>
    </citation>
    <scope>NUCLEOTIDE SEQUENCE</scope>
    <source>
        <strain evidence="1">CCM 8433</strain>
    </source>
</reference>
<protein>
    <submittedName>
        <fullName evidence="1">DNA polymerase III subunit delta</fullName>
    </submittedName>
</protein>
<dbReference type="GO" id="GO:0008408">
    <property type="term" value="F:3'-5' exonuclease activity"/>
    <property type="evidence" value="ECO:0007669"/>
    <property type="project" value="InterPro"/>
</dbReference>
<dbReference type="AlphaFoldDB" id="A0A917JI67"/>
<dbReference type="GO" id="GO:0006261">
    <property type="term" value="P:DNA-templated DNA replication"/>
    <property type="evidence" value="ECO:0007669"/>
    <property type="project" value="TreeGrafter"/>
</dbReference>
<dbReference type="InterPro" id="IPR027417">
    <property type="entry name" value="P-loop_NTPase"/>
</dbReference>
<keyword evidence="2" id="KW-1185">Reference proteome</keyword>
<dbReference type="InterPro" id="IPR050238">
    <property type="entry name" value="DNA_Rep/Repair_Clamp_Loader"/>
</dbReference>
<name>A0A917JI67_9ENTE</name>
<dbReference type="EMBL" id="BMDT01000006">
    <property type="protein sequence ID" value="GGI65804.1"/>
    <property type="molecule type" value="Genomic_DNA"/>
</dbReference>
<dbReference type="PANTHER" id="PTHR11669:SF8">
    <property type="entry name" value="DNA POLYMERASE III SUBUNIT DELTA"/>
    <property type="match status" value="1"/>
</dbReference>
<proteinExistence type="predicted"/>
<organism evidence="1 2">
    <name type="scientific">Enterococcus alcedinis</name>
    <dbReference type="NCBI Taxonomy" id="1274384"/>
    <lineage>
        <taxon>Bacteria</taxon>
        <taxon>Bacillati</taxon>
        <taxon>Bacillota</taxon>
        <taxon>Bacilli</taxon>
        <taxon>Lactobacillales</taxon>
        <taxon>Enterococcaceae</taxon>
        <taxon>Enterococcus</taxon>
    </lineage>
</organism>
<gene>
    <name evidence="1" type="primary">holB</name>
    <name evidence="1" type="ORF">GCM10011482_14580</name>
</gene>
<sequence length="311" mass="35712">MEERTFLSANQAHVFSLMKKNVEHERIAHAYLFEGDTGTGKHQMSLWLAKRLFCLAVKDNECCNECVNCRRIAANEHPNVQVIEPDGQTIKVDQIRQLQKEFSKKGFEKGRQIFIIRQADTMNISAANSLLKFLEEPEGDMLAILEVESLGRVLPTIQSRCQIIHFIPLNKALLTKKIQEAGISEKTANLLASLTNSYDKAVEISQNEWFNGAKDVIEKWFLYLKKKDPQAFIYVQKHLLSIAKEKQQQQDILAILLYYFQLERDQMLQHHVSGGRLNADIERILQSQQKLAANVSFQGVAEQLTLRILFK</sequence>
<dbReference type="GO" id="GO:0003887">
    <property type="term" value="F:DNA-directed DNA polymerase activity"/>
    <property type="evidence" value="ECO:0007669"/>
    <property type="project" value="InterPro"/>
</dbReference>
<evidence type="ECO:0000313" key="2">
    <source>
        <dbReference type="Proteomes" id="UP000622610"/>
    </source>
</evidence>
<dbReference type="Proteomes" id="UP000622610">
    <property type="component" value="Unassembled WGS sequence"/>
</dbReference>
<dbReference type="Gene3D" id="3.40.50.300">
    <property type="entry name" value="P-loop containing nucleotide triphosphate hydrolases"/>
    <property type="match status" value="1"/>
</dbReference>
<dbReference type="NCBIfam" id="TIGR00678">
    <property type="entry name" value="holB"/>
    <property type="match status" value="1"/>
</dbReference>
<dbReference type="PANTHER" id="PTHR11669">
    <property type="entry name" value="REPLICATION FACTOR C / DNA POLYMERASE III GAMMA-TAU SUBUNIT"/>
    <property type="match status" value="1"/>
</dbReference>
<dbReference type="RefSeq" id="WP_188367644.1">
    <property type="nucleotide sequence ID" value="NZ_BMDT01000006.1"/>
</dbReference>
<reference evidence="1" key="2">
    <citation type="submission" date="2020-09" db="EMBL/GenBank/DDBJ databases">
        <authorList>
            <person name="Sun Q."/>
            <person name="Sedlacek I."/>
        </authorList>
    </citation>
    <scope>NUCLEOTIDE SEQUENCE</scope>
    <source>
        <strain evidence="1">CCM 8433</strain>
    </source>
</reference>
<comment type="caution">
    <text evidence="1">The sequence shown here is derived from an EMBL/GenBank/DDBJ whole genome shotgun (WGS) entry which is preliminary data.</text>
</comment>
<evidence type="ECO:0000313" key="1">
    <source>
        <dbReference type="EMBL" id="GGI65804.1"/>
    </source>
</evidence>
<dbReference type="Pfam" id="PF13177">
    <property type="entry name" value="DNA_pol3_delta2"/>
    <property type="match status" value="1"/>
</dbReference>
<dbReference type="InterPro" id="IPR004622">
    <property type="entry name" value="DNA_pol_HolB"/>
</dbReference>
<dbReference type="FunFam" id="3.40.50.300:FF:001255">
    <property type="entry name" value="DNA polymerase III subunit delta"/>
    <property type="match status" value="1"/>
</dbReference>
<accession>A0A917JI67</accession>